<keyword evidence="2" id="KW-0808">Transferase</keyword>
<sequence>MNSITVVKGTPYEQGIIQGKELSQIIKNNIENVKTKLVADKVDMVRYNSFVESNAKFMEKNHNDLMEEMRGIADGSGICMEDILLLNIPAYFMTQYLNQECSMVMVRGKATYDGNTYLIKNRDMGCMIEQAVIKRENNNGNSMIEVSGAGVVTYPASGMNNYGLGVTTTGFWSKSAEPILSEVDAAHIFVNIRLLLDNCKTAKEVIEYIKTSPRMNGLNIIAVDEKDAYAIETTRNSMYIEEDDGRGVLYRTNHYILPETKNLNPDPQQYQSTYKRFERIGEMIKERYGKLRFQDLFRIMSDHENGINSICRHPKGDVLGQTVSSSMVILEDREAWTTIGNPCMNLRYASLAEKR</sequence>
<dbReference type="Proteomes" id="UP001651880">
    <property type="component" value="Unassembled WGS sequence"/>
</dbReference>
<evidence type="ECO:0000313" key="2">
    <source>
        <dbReference type="EMBL" id="MCQ1531756.1"/>
    </source>
</evidence>
<dbReference type="PANTHER" id="PTHR34180">
    <property type="entry name" value="PEPTIDASE C45"/>
    <property type="match status" value="1"/>
</dbReference>
<keyword evidence="2" id="KW-0012">Acyltransferase</keyword>
<accession>A0ABT1NN96</accession>
<dbReference type="InterPro" id="IPR047794">
    <property type="entry name" value="C45_proenzyme-like"/>
</dbReference>
<dbReference type="InterPro" id="IPR029055">
    <property type="entry name" value="Ntn_hydrolases_N"/>
</dbReference>
<keyword evidence="3" id="KW-1185">Reference proteome</keyword>
<dbReference type="InterPro" id="IPR047801">
    <property type="entry name" value="Peptidase_C45"/>
</dbReference>
<dbReference type="GO" id="GO:0016746">
    <property type="term" value="F:acyltransferase activity"/>
    <property type="evidence" value="ECO:0007669"/>
    <property type="project" value="UniProtKB-KW"/>
</dbReference>
<gene>
    <name evidence="2" type="ORF">LJD61_19750</name>
</gene>
<dbReference type="EMBL" id="JAJEKE010000029">
    <property type="protein sequence ID" value="MCQ1531756.1"/>
    <property type="molecule type" value="Genomic_DNA"/>
</dbReference>
<evidence type="ECO:0000313" key="3">
    <source>
        <dbReference type="Proteomes" id="UP001651880"/>
    </source>
</evidence>
<dbReference type="Pfam" id="PF03417">
    <property type="entry name" value="AAT"/>
    <property type="match status" value="1"/>
</dbReference>
<dbReference type="Gene3D" id="1.10.10.2120">
    <property type="match status" value="1"/>
</dbReference>
<dbReference type="SUPFAM" id="SSF56235">
    <property type="entry name" value="N-terminal nucleophile aminohydrolases (Ntn hydrolases)"/>
    <property type="match status" value="1"/>
</dbReference>
<dbReference type="Gene3D" id="3.60.60.10">
    <property type="entry name" value="Penicillin V Acylase, Chain A"/>
    <property type="match status" value="1"/>
</dbReference>
<dbReference type="PANTHER" id="PTHR34180:SF1">
    <property type="entry name" value="BETA-ALANYL-DOPAMINE_CARCININE HYDROLASE"/>
    <property type="match status" value="1"/>
</dbReference>
<proteinExistence type="predicted"/>
<name>A0ABT1NN96_9FIRM</name>
<dbReference type="NCBIfam" id="NF040521">
    <property type="entry name" value="C45_proenzyme"/>
    <property type="match status" value="1"/>
</dbReference>
<evidence type="ECO:0000259" key="1">
    <source>
        <dbReference type="Pfam" id="PF03417"/>
    </source>
</evidence>
<comment type="caution">
    <text evidence="2">The sequence shown here is derived from an EMBL/GenBank/DDBJ whole genome shotgun (WGS) entry which is preliminary data.</text>
</comment>
<dbReference type="InterPro" id="IPR005079">
    <property type="entry name" value="Peptidase_C45_hydrolase"/>
</dbReference>
<reference evidence="2 3" key="1">
    <citation type="submission" date="2021-10" db="EMBL/GenBank/DDBJ databases">
        <title>Lutispora strain m25 sp. nov., a thermophilic, non-spore-forming bacterium isolated from a lab-scale methanogenic bioreactor digesting anaerobic sludge.</title>
        <authorList>
            <person name="El Houari A."/>
            <person name="Mcdonald J."/>
        </authorList>
    </citation>
    <scope>NUCLEOTIDE SEQUENCE [LARGE SCALE GENOMIC DNA]</scope>
    <source>
        <strain evidence="3">m25</strain>
    </source>
</reference>
<protein>
    <submittedName>
        <fullName evidence="2">C45 family autoproteolytic acyltransferase/hydrolase</fullName>
    </submittedName>
</protein>
<dbReference type="RefSeq" id="WP_255229322.1">
    <property type="nucleotide sequence ID" value="NZ_JAJEKE010000029.1"/>
</dbReference>
<feature type="domain" description="Peptidase C45 hydrolase" evidence="1">
    <location>
        <begin position="114"/>
        <end position="342"/>
    </location>
</feature>
<organism evidence="2 3">
    <name type="scientific">Lutispora saccharofermentans</name>
    <dbReference type="NCBI Taxonomy" id="3024236"/>
    <lineage>
        <taxon>Bacteria</taxon>
        <taxon>Bacillati</taxon>
        <taxon>Bacillota</taxon>
        <taxon>Clostridia</taxon>
        <taxon>Lutisporales</taxon>
        <taxon>Lutisporaceae</taxon>
        <taxon>Lutispora</taxon>
    </lineage>
</organism>